<keyword evidence="6" id="KW-1185">Reference proteome</keyword>
<protein>
    <submittedName>
        <fullName evidence="5">Aldehyde dehydrogenase family protein</fullName>
    </submittedName>
</protein>
<proteinExistence type="inferred from homology"/>
<dbReference type="InterPro" id="IPR015590">
    <property type="entry name" value="Aldehyde_DH_dom"/>
</dbReference>
<evidence type="ECO:0000313" key="6">
    <source>
        <dbReference type="Proteomes" id="UP001596074"/>
    </source>
</evidence>
<dbReference type="InterPro" id="IPR016162">
    <property type="entry name" value="Ald_DH_N"/>
</dbReference>
<accession>A0ABW0ZV61</accession>
<dbReference type="SUPFAM" id="SSF53720">
    <property type="entry name" value="ALDH-like"/>
    <property type="match status" value="1"/>
</dbReference>
<dbReference type="Pfam" id="PF00171">
    <property type="entry name" value="Aldedh"/>
    <property type="match status" value="1"/>
</dbReference>
<evidence type="ECO:0000313" key="5">
    <source>
        <dbReference type="EMBL" id="MFC5746572.1"/>
    </source>
</evidence>
<comment type="similarity">
    <text evidence="3">Belongs to the aldehyde dehydrogenase family.</text>
</comment>
<evidence type="ECO:0000256" key="3">
    <source>
        <dbReference type="RuleBase" id="RU003345"/>
    </source>
</evidence>
<keyword evidence="1 3" id="KW-0560">Oxidoreductase</keyword>
<comment type="caution">
    <text evidence="5">The sequence shown here is derived from an EMBL/GenBank/DDBJ whole genome shotgun (WGS) entry which is preliminary data.</text>
</comment>
<reference evidence="6" key="1">
    <citation type="journal article" date="2019" name="Int. J. Syst. Evol. Microbiol.">
        <title>The Global Catalogue of Microorganisms (GCM) 10K type strain sequencing project: providing services to taxonomists for standard genome sequencing and annotation.</title>
        <authorList>
            <consortium name="The Broad Institute Genomics Platform"/>
            <consortium name="The Broad Institute Genome Sequencing Center for Infectious Disease"/>
            <person name="Wu L."/>
            <person name="Ma J."/>
        </authorList>
    </citation>
    <scope>NUCLEOTIDE SEQUENCE [LARGE SCALE GENOMIC DNA]</scope>
    <source>
        <strain evidence="6">KCTC 42087</strain>
    </source>
</reference>
<dbReference type="InterPro" id="IPR029510">
    <property type="entry name" value="Ald_DH_CS_GLU"/>
</dbReference>
<organism evidence="5 6">
    <name type="scientific">Actinomadura rugatobispora</name>
    <dbReference type="NCBI Taxonomy" id="1994"/>
    <lineage>
        <taxon>Bacteria</taxon>
        <taxon>Bacillati</taxon>
        <taxon>Actinomycetota</taxon>
        <taxon>Actinomycetes</taxon>
        <taxon>Streptosporangiales</taxon>
        <taxon>Thermomonosporaceae</taxon>
        <taxon>Actinomadura</taxon>
    </lineage>
</organism>
<dbReference type="PROSITE" id="PS00070">
    <property type="entry name" value="ALDEHYDE_DEHYDR_CYS"/>
    <property type="match status" value="1"/>
</dbReference>
<name>A0ABW0ZV61_9ACTN</name>
<evidence type="ECO:0000256" key="2">
    <source>
        <dbReference type="PROSITE-ProRule" id="PRU10007"/>
    </source>
</evidence>
<dbReference type="Gene3D" id="3.40.309.10">
    <property type="entry name" value="Aldehyde Dehydrogenase, Chain A, domain 2"/>
    <property type="match status" value="1"/>
</dbReference>
<dbReference type="EMBL" id="JBHSON010000015">
    <property type="protein sequence ID" value="MFC5746572.1"/>
    <property type="molecule type" value="Genomic_DNA"/>
</dbReference>
<dbReference type="InterPro" id="IPR016161">
    <property type="entry name" value="Ald_DH/histidinol_DH"/>
</dbReference>
<dbReference type="Gene3D" id="3.40.605.10">
    <property type="entry name" value="Aldehyde Dehydrogenase, Chain A, domain 1"/>
    <property type="match status" value="1"/>
</dbReference>
<dbReference type="PROSITE" id="PS00687">
    <property type="entry name" value="ALDEHYDE_DEHYDR_GLU"/>
    <property type="match status" value="1"/>
</dbReference>
<evidence type="ECO:0000256" key="1">
    <source>
        <dbReference type="ARBA" id="ARBA00023002"/>
    </source>
</evidence>
<feature type="domain" description="Aldehyde dehydrogenase" evidence="4">
    <location>
        <begin position="44"/>
        <end position="510"/>
    </location>
</feature>
<dbReference type="InterPro" id="IPR016160">
    <property type="entry name" value="Ald_DH_CS_CYS"/>
</dbReference>
<evidence type="ECO:0000259" key="4">
    <source>
        <dbReference type="Pfam" id="PF00171"/>
    </source>
</evidence>
<sequence length="516" mass="54410">MSSTTRTGTASDAGAPIEQLAPIPERVLAFLSDGVKPLFIDGEWAEAASGETFESVNPSTGEVLARVAAGGAADVDRAVAAARRALEGPWSRTTPAQRQALMWRLADALVDHAEELRFLEVLDMGSPIGPDPRTRVETCAEVLRYFAGAATKIHGETIPNSIGPDVFSYTVREPVGVVAAVVPWNGPISNALWKIAPVLATGCTMVLKPAEQAPLVAVKLAEIMQEAGLPDGVVNVVNGFGESAGAALVNHPGVDKVCFTGSTATGQSIVRASAGNLKRVTLELGGKSPDIVFADADLDRAFPAAAMGVFWNSGQACVAGSRVYVERPIYEQAVETISRFAAELRVGDSLDPATQIGPVVSAEQLERVTGYIRIGQEEGAHVAVGGRRLTAGTLGSGYFVAPTVLSDTADHMRVAREEIFGPVMCVLPFDDVDEVLARANDTEFGLGSGVWTRDLGRAHRVIARLQAGTVWVNTYLLGDPAVPFGGYKMSGWGRENGMAALEGYLNTKSVFIDGRP</sequence>
<dbReference type="PANTHER" id="PTHR11699">
    <property type="entry name" value="ALDEHYDE DEHYDROGENASE-RELATED"/>
    <property type="match status" value="1"/>
</dbReference>
<feature type="active site" evidence="2">
    <location>
        <position position="283"/>
    </location>
</feature>
<dbReference type="InterPro" id="IPR016163">
    <property type="entry name" value="Ald_DH_C"/>
</dbReference>
<dbReference type="RefSeq" id="WP_378282193.1">
    <property type="nucleotide sequence ID" value="NZ_JBHSON010000015.1"/>
</dbReference>
<dbReference type="Proteomes" id="UP001596074">
    <property type="component" value="Unassembled WGS sequence"/>
</dbReference>
<gene>
    <name evidence="5" type="ORF">ACFPZN_13190</name>
</gene>